<protein>
    <submittedName>
        <fullName evidence="1">Uncharacterized protein</fullName>
    </submittedName>
</protein>
<evidence type="ECO:0000313" key="1">
    <source>
        <dbReference type="EMBL" id="GIY06244.1"/>
    </source>
</evidence>
<name>A0AAV4QA05_9ARAC</name>
<keyword evidence="2" id="KW-1185">Reference proteome</keyword>
<dbReference type="Proteomes" id="UP001054837">
    <property type="component" value="Unassembled WGS sequence"/>
</dbReference>
<proteinExistence type="predicted"/>
<reference evidence="1 2" key="1">
    <citation type="submission" date="2021-06" db="EMBL/GenBank/DDBJ databases">
        <title>Caerostris darwini draft genome.</title>
        <authorList>
            <person name="Kono N."/>
            <person name="Arakawa K."/>
        </authorList>
    </citation>
    <scope>NUCLEOTIDE SEQUENCE [LARGE SCALE GENOMIC DNA]</scope>
</reference>
<organism evidence="1 2">
    <name type="scientific">Caerostris darwini</name>
    <dbReference type="NCBI Taxonomy" id="1538125"/>
    <lineage>
        <taxon>Eukaryota</taxon>
        <taxon>Metazoa</taxon>
        <taxon>Ecdysozoa</taxon>
        <taxon>Arthropoda</taxon>
        <taxon>Chelicerata</taxon>
        <taxon>Arachnida</taxon>
        <taxon>Araneae</taxon>
        <taxon>Araneomorphae</taxon>
        <taxon>Entelegynae</taxon>
        <taxon>Araneoidea</taxon>
        <taxon>Araneidae</taxon>
        <taxon>Caerostris</taxon>
    </lineage>
</organism>
<accession>A0AAV4QA05</accession>
<evidence type="ECO:0000313" key="2">
    <source>
        <dbReference type="Proteomes" id="UP001054837"/>
    </source>
</evidence>
<sequence length="89" mass="9684">MSSVDLTPSLLSIIGTPDSSPSSFDLRALFKELLEIMNALQWSIINSYLKDDNPCNVISVPPATTRINDSVIKGNVTLTILDSKPAICY</sequence>
<dbReference type="EMBL" id="BPLQ01004183">
    <property type="protein sequence ID" value="GIY06244.1"/>
    <property type="molecule type" value="Genomic_DNA"/>
</dbReference>
<comment type="caution">
    <text evidence="1">The sequence shown here is derived from an EMBL/GenBank/DDBJ whole genome shotgun (WGS) entry which is preliminary data.</text>
</comment>
<gene>
    <name evidence="1" type="ORF">CDAR_532471</name>
</gene>
<dbReference type="AlphaFoldDB" id="A0AAV4QA05"/>